<name>A0A1I1XMJ6_9ACTN</name>
<sequence>MSAWGQLHGLVVLEVFGHTGFLGEHQAEVFRMSMLKLLEDVRGRINTAQGR</sequence>
<reference evidence="1 2" key="1">
    <citation type="submission" date="2016-10" db="EMBL/GenBank/DDBJ databases">
        <authorList>
            <person name="de Groot N.N."/>
        </authorList>
    </citation>
    <scope>NUCLEOTIDE SEQUENCE [LARGE SCALE GENOMIC DNA]</scope>
    <source>
        <strain evidence="1 2">CGMCC 4.3510</strain>
    </source>
</reference>
<dbReference type="Proteomes" id="UP000199323">
    <property type="component" value="Unassembled WGS sequence"/>
</dbReference>
<dbReference type="SUPFAM" id="SSF48498">
    <property type="entry name" value="Tetracyclin repressor-like, C-terminal domain"/>
    <property type="match status" value="1"/>
</dbReference>
<accession>A0A1I1XMJ6</accession>
<dbReference type="STRING" id="380248.SAMN05216251_101380"/>
<protein>
    <submittedName>
        <fullName evidence="1">Uncharacterized protein</fullName>
    </submittedName>
</protein>
<dbReference type="Gene3D" id="1.10.357.10">
    <property type="entry name" value="Tetracycline Repressor, domain 2"/>
    <property type="match status" value="1"/>
</dbReference>
<evidence type="ECO:0000313" key="2">
    <source>
        <dbReference type="Proteomes" id="UP000199323"/>
    </source>
</evidence>
<proteinExistence type="predicted"/>
<dbReference type="EMBL" id="FONG01000001">
    <property type="protein sequence ID" value="SFE06640.1"/>
    <property type="molecule type" value="Genomic_DNA"/>
</dbReference>
<organism evidence="1 2">
    <name type="scientific">Actinacidiphila alni</name>
    <dbReference type="NCBI Taxonomy" id="380248"/>
    <lineage>
        <taxon>Bacteria</taxon>
        <taxon>Bacillati</taxon>
        <taxon>Actinomycetota</taxon>
        <taxon>Actinomycetes</taxon>
        <taxon>Kitasatosporales</taxon>
        <taxon>Streptomycetaceae</taxon>
        <taxon>Actinacidiphila</taxon>
    </lineage>
</organism>
<gene>
    <name evidence="1" type="ORF">SAMN05216251_101380</name>
</gene>
<dbReference type="AlphaFoldDB" id="A0A1I1XMJ6"/>
<evidence type="ECO:0000313" key="1">
    <source>
        <dbReference type="EMBL" id="SFE06640.1"/>
    </source>
</evidence>
<dbReference type="InterPro" id="IPR036271">
    <property type="entry name" value="Tet_transcr_reg_TetR-rel_C_sf"/>
</dbReference>
<keyword evidence="2" id="KW-1185">Reference proteome</keyword>